<evidence type="ECO:0000259" key="10">
    <source>
        <dbReference type="Pfam" id="PF01274"/>
    </source>
</evidence>
<dbReference type="Pfam" id="PF20658">
    <property type="entry name" value="MSG_insertion"/>
    <property type="match status" value="1"/>
</dbReference>
<evidence type="ECO:0000313" key="14">
    <source>
        <dbReference type="EMBL" id="SUZ69285.1"/>
    </source>
</evidence>
<dbReference type="GO" id="GO:0000287">
    <property type="term" value="F:magnesium ion binding"/>
    <property type="evidence" value="ECO:0007669"/>
    <property type="project" value="TreeGrafter"/>
</dbReference>
<dbReference type="Pfam" id="PF20659">
    <property type="entry name" value="MS_C"/>
    <property type="match status" value="1"/>
</dbReference>
<name>A0A381PQF6_9ZZZZ</name>
<keyword evidence="4" id="KW-0816">Tricarboxylic acid cycle</keyword>
<keyword evidence="8" id="KW-0558">Oxidation</keyword>
<dbReference type="HAMAP" id="MF_00641">
    <property type="entry name" value="Malate_synth_G"/>
    <property type="match status" value="1"/>
</dbReference>
<dbReference type="InterPro" id="IPR044856">
    <property type="entry name" value="Malate_synth_C_sf"/>
</dbReference>
<dbReference type="GO" id="GO:0006099">
    <property type="term" value="P:tricarboxylic acid cycle"/>
    <property type="evidence" value="ECO:0007669"/>
    <property type="project" value="UniProtKB-KW"/>
</dbReference>
<dbReference type="EMBL" id="UINC01001058">
    <property type="protein sequence ID" value="SUZ69285.1"/>
    <property type="molecule type" value="Genomic_DNA"/>
</dbReference>
<dbReference type="Pfam" id="PF01274">
    <property type="entry name" value="MS_TIM-barrel"/>
    <property type="match status" value="1"/>
</dbReference>
<feature type="domain" description="Malate synthase TIM barrel" evidence="10">
    <location>
        <begin position="364"/>
        <end position="605"/>
    </location>
</feature>
<evidence type="ECO:0000256" key="5">
    <source>
        <dbReference type="ARBA" id="ARBA00022679"/>
    </source>
</evidence>
<evidence type="ECO:0000256" key="3">
    <source>
        <dbReference type="ARBA" id="ARBA00022490"/>
    </source>
</evidence>
<dbReference type="GO" id="GO:0006097">
    <property type="term" value="P:glyoxylate cycle"/>
    <property type="evidence" value="ECO:0007669"/>
    <property type="project" value="UniProtKB-KW"/>
</dbReference>
<dbReference type="InterPro" id="IPR001465">
    <property type="entry name" value="Malate_synthase_TIM"/>
</dbReference>
<organism evidence="14">
    <name type="scientific">marine metagenome</name>
    <dbReference type="NCBI Taxonomy" id="408172"/>
    <lineage>
        <taxon>unclassified sequences</taxon>
        <taxon>metagenomes</taxon>
        <taxon>ecological metagenomes</taxon>
    </lineage>
</organism>
<feature type="domain" description="Malate synthase N-terminal" evidence="11">
    <location>
        <begin position="41"/>
        <end position="94"/>
    </location>
</feature>
<keyword evidence="2" id="KW-0329">Glyoxylate bypass</keyword>
<evidence type="ECO:0000259" key="13">
    <source>
        <dbReference type="Pfam" id="PF20659"/>
    </source>
</evidence>
<gene>
    <name evidence="14" type="ORF">METZ01_LOCUS22139</name>
</gene>
<dbReference type="Gene3D" id="3.20.20.360">
    <property type="entry name" value="Malate synthase, domain 3"/>
    <property type="match status" value="2"/>
</dbReference>
<evidence type="ECO:0000256" key="7">
    <source>
        <dbReference type="ARBA" id="ARBA00022842"/>
    </source>
</evidence>
<dbReference type="Pfam" id="PF20656">
    <property type="entry name" value="MS_N"/>
    <property type="match status" value="1"/>
</dbReference>
<evidence type="ECO:0000259" key="11">
    <source>
        <dbReference type="Pfam" id="PF20656"/>
    </source>
</evidence>
<evidence type="ECO:0000256" key="2">
    <source>
        <dbReference type="ARBA" id="ARBA00022435"/>
    </source>
</evidence>
<proteinExistence type="inferred from homology"/>
<feature type="domain" description="Malate synthase C-terminal" evidence="13">
    <location>
        <begin position="620"/>
        <end position="713"/>
    </location>
</feature>
<dbReference type="InterPro" id="IPR048357">
    <property type="entry name" value="MSG_insertion"/>
</dbReference>
<dbReference type="InterPro" id="IPR006253">
    <property type="entry name" value="Malate_synthG"/>
</dbReference>
<sequence>MEKRQNPMYVAWSFATRRGWERKMTARVNRNGLQVAEVLDTFIDEEALPGSGITSEDFWSGVASIVRDLTPRNRSLLERRDELQSQIDGWHLDRKGQPIDTDTYKAFLVEIGYLVDEGPEFEIATTGVDPEIATIAGPQLVVPVLNARFALNAANARWGSLYDAFYGTDVIPEGIGTEKGTSYNPQRGNLVVARVAEELDKIVPLARGSHADAISYFITQNDGRYEIGVRTTEGTTGLRTADQFKGFQGNDDGEPDCVLLRHNGLHIEIHIDRSHDVGAVHAAGVKDVVLESAITTIQDCEDSVSAVDADDKTDVYRNWLGLMNASLGESFEKGGETIHRVLESDRTYTDSEGGVLTLPGRSLMLVRNVGHLMTTDAVLLETGDEIFEGILDAVVTSLCAVHDTHRVEGQIRNSKHGSIYIVKPKMHGPEETAYTCELFDRVEDVLGLERNTVKVGVMDEERRTSLNLRECVRAARDRIVFINTGFLDRTGDEIHTSMQAGVMVRKEPMKQETWILAYEDANVDAGLATGFPGRAQIGKGMWPKPDEMNEMLDAKIGHPTAGANCAWVPSPTAATLHALHYHEISVASRQDELQHRERASIDDILTIPLGAGENLSTHEVQIELDNNAQGILGYVVRWVDQGIGCSKVPDINNVGLMEDRATCRISSQHITNWLHHGVVSKDQVVETMERMASVVDEQNADDDAYRNMAPDFESSLAFQAACDLVFEGLVQPNGYTEPILHARRREAKARFGS</sequence>
<keyword evidence="3" id="KW-0963">Cytoplasm</keyword>
<evidence type="ECO:0008006" key="15">
    <source>
        <dbReference type="Google" id="ProtNLM"/>
    </source>
</evidence>
<dbReference type="InterPro" id="IPR011076">
    <property type="entry name" value="Malate_synth_sf"/>
</dbReference>
<evidence type="ECO:0000256" key="4">
    <source>
        <dbReference type="ARBA" id="ARBA00022532"/>
    </source>
</evidence>
<evidence type="ECO:0000256" key="8">
    <source>
        <dbReference type="ARBA" id="ARBA00023097"/>
    </source>
</evidence>
<dbReference type="InterPro" id="IPR048355">
    <property type="entry name" value="MS_C"/>
</dbReference>
<evidence type="ECO:0000256" key="9">
    <source>
        <dbReference type="ARBA" id="ARBA00047918"/>
    </source>
</evidence>
<evidence type="ECO:0000259" key="12">
    <source>
        <dbReference type="Pfam" id="PF20658"/>
    </source>
</evidence>
<dbReference type="AlphaFoldDB" id="A0A381PQF6"/>
<reference evidence="14" key="1">
    <citation type="submission" date="2018-05" db="EMBL/GenBank/DDBJ databases">
        <authorList>
            <person name="Lanie J.A."/>
            <person name="Ng W.-L."/>
            <person name="Kazmierczak K.M."/>
            <person name="Andrzejewski T.M."/>
            <person name="Davidsen T.M."/>
            <person name="Wayne K.J."/>
            <person name="Tettelin H."/>
            <person name="Glass J.I."/>
            <person name="Rusch D."/>
            <person name="Podicherti R."/>
            <person name="Tsui H.-C.T."/>
            <person name="Winkler M.E."/>
        </authorList>
    </citation>
    <scope>NUCLEOTIDE SEQUENCE</scope>
</reference>
<evidence type="ECO:0000256" key="1">
    <source>
        <dbReference type="ARBA" id="ARBA00001946"/>
    </source>
</evidence>
<dbReference type="Gene3D" id="1.20.1220.12">
    <property type="entry name" value="Malate synthase, domain III"/>
    <property type="match status" value="1"/>
</dbReference>
<dbReference type="GO" id="GO:0004474">
    <property type="term" value="F:malate synthase activity"/>
    <property type="evidence" value="ECO:0007669"/>
    <property type="project" value="UniProtKB-EC"/>
</dbReference>
<keyword evidence="5" id="KW-0808">Transferase</keyword>
<dbReference type="NCBIfam" id="TIGR01345">
    <property type="entry name" value="malate_syn_G"/>
    <property type="match status" value="1"/>
</dbReference>
<accession>A0A381PQF6</accession>
<dbReference type="NCBIfam" id="NF002825">
    <property type="entry name" value="PRK02999.1"/>
    <property type="match status" value="1"/>
</dbReference>
<dbReference type="GO" id="GO:0009436">
    <property type="term" value="P:glyoxylate catabolic process"/>
    <property type="evidence" value="ECO:0007669"/>
    <property type="project" value="TreeGrafter"/>
</dbReference>
<dbReference type="GO" id="GO:0005829">
    <property type="term" value="C:cytosol"/>
    <property type="evidence" value="ECO:0007669"/>
    <property type="project" value="TreeGrafter"/>
</dbReference>
<comment type="cofactor">
    <cofactor evidence="1">
        <name>Mg(2+)</name>
        <dbReference type="ChEBI" id="CHEBI:18420"/>
    </cofactor>
</comment>
<dbReference type="InterPro" id="IPR048356">
    <property type="entry name" value="MS_N"/>
</dbReference>
<dbReference type="PANTHER" id="PTHR42739">
    <property type="entry name" value="MALATE SYNTHASE G"/>
    <property type="match status" value="1"/>
</dbReference>
<dbReference type="SUPFAM" id="SSF51645">
    <property type="entry name" value="Malate synthase G"/>
    <property type="match status" value="1"/>
</dbReference>
<dbReference type="PANTHER" id="PTHR42739:SF1">
    <property type="entry name" value="MALATE SYNTHASE G"/>
    <property type="match status" value="1"/>
</dbReference>
<keyword evidence="7" id="KW-0460">Magnesium</keyword>
<feature type="domain" description="Malate synthase G alpha-beta insertion" evidence="12">
    <location>
        <begin position="183"/>
        <end position="262"/>
    </location>
</feature>
<dbReference type="InterPro" id="IPR046363">
    <property type="entry name" value="MS_N_TIM-barrel_dom"/>
</dbReference>
<keyword evidence="6" id="KW-0479">Metal-binding</keyword>
<evidence type="ECO:0000256" key="6">
    <source>
        <dbReference type="ARBA" id="ARBA00022723"/>
    </source>
</evidence>
<comment type="catalytic activity">
    <reaction evidence="9">
        <text>glyoxylate + acetyl-CoA + H2O = (S)-malate + CoA + H(+)</text>
        <dbReference type="Rhea" id="RHEA:18181"/>
        <dbReference type="ChEBI" id="CHEBI:15377"/>
        <dbReference type="ChEBI" id="CHEBI:15378"/>
        <dbReference type="ChEBI" id="CHEBI:15589"/>
        <dbReference type="ChEBI" id="CHEBI:36655"/>
        <dbReference type="ChEBI" id="CHEBI:57287"/>
        <dbReference type="ChEBI" id="CHEBI:57288"/>
        <dbReference type="EC" id="2.3.3.9"/>
    </reaction>
</comment>
<protein>
    <recommendedName>
        <fullName evidence="15">Malate synthase</fullName>
    </recommendedName>
</protein>